<dbReference type="PANTHER" id="PTHR36437">
    <property type="entry name" value="GLYOXALASE/BLEOMYCIN RESISTANCE PROTEIN/DIOXYGENASE"/>
    <property type="match status" value="1"/>
</dbReference>
<dbReference type="Proteomes" id="UP000750197">
    <property type="component" value="Unassembled WGS sequence"/>
</dbReference>
<evidence type="ECO:0000313" key="2">
    <source>
        <dbReference type="EMBL" id="MBX8632714.1"/>
    </source>
</evidence>
<dbReference type="InterPro" id="IPR004360">
    <property type="entry name" value="Glyas_Fos-R_dOase_dom"/>
</dbReference>
<dbReference type="InterPro" id="IPR029068">
    <property type="entry name" value="Glyas_Bleomycin-R_OHBP_Dase"/>
</dbReference>
<gene>
    <name evidence="2" type="ORF">J9259_09425</name>
    <name evidence="3" type="ORF">KIY12_09135</name>
</gene>
<sequence length="113" mass="12590">MIEKILDVAVMVPDGKEAMKWYTEKLGFRVHSSEGHWVTVGPSRSETAIHLCEGKPEPGNTGIGFVTGDVEKEYRALSAKGVRFTKKPADEGFGMYAMFSDPYGNEYWLLGKE</sequence>
<protein>
    <submittedName>
        <fullName evidence="2">VOC family protein</fullName>
    </submittedName>
</protein>
<evidence type="ECO:0000313" key="3">
    <source>
        <dbReference type="EMBL" id="MBX8644863.1"/>
    </source>
</evidence>
<dbReference type="SUPFAM" id="SSF54593">
    <property type="entry name" value="Glyoxalase/Bleomycin resistance protein/Dihydroxybiphenyl dioxygenase"/>
    <property type="match status" value="1"/>
</dbReference>
<dbReference type="AlphaFoldDB" id="A0A8J8CC31"/>
<dbReference type="Proteomes" id="UP000716004">
    <property type="component" value="Unassembled WGS sequence"/>
</dbReference>
<reference evidence="2" key="1">
    <citation type="submission" date="2021-04" db="EMBL/GenBank/DDBJ databases">
        <title>Genomic insights into ecological role and evolution of a novel Thermoplasmata order Candidatus Sysuiplasmatales.</title>
        <authorList>
            <person name="Yuan Y."/>
        </authorList>
    </citation>
    <scope>NUCLEOTIDE SEQUENCE</scope>
    <source>
        <strain evidence="3">TUT19-bin139</strain>
        <strain evidence="2">YP2-bin.285</strain>
    </source>
</reference>
<evidence type="ECO:0000259" key="1">
    <source>
        <dbReference type="PROSITE" id="PS51819"/>
    </source>
</evidence>
<dbReference type="InterPro" id="IPR037523">
    <property type="entry name" value="VOC_core"/>
</dbReference>
<feature type="domain" description="VOC" evidence="1">
    <location>
        <begin position="4"/>
        <end position="112"/>
    </location>
</feature>
<organism evidence="2 4">
    <name type="scientific">Candidatus Sysuiplasma superficiale</name>
    <dbReference type="NCBI Taxonomy" id="2823368"/>
    <lineage>
        <taxon>Archaea</taxon>
        <taxon>Methanobacteriati</taxon>
        <taxon>Thermoplasmatota</taxon>
        <taxon>Thermoplasmata</taxon>
        <taxon>Candidatus Sysuiplasmatales</taxon>
        <taxon>Candidatus Sysuiplasmataceae</taxon>
        <taxon>Candidatus Sysuiplasma</taxon>
    </lineage>
</organism>
<dbReference type="PANTHER" id="PTHR36437:SF2">
    <property type="entry name" value="GLYOXALASE_BLEOMYCIN RESISTANCE PROTEIN_DIOXYGENASE"/>
    <property type="match status" value="1"/>
</dbReference>
<name>A0A8J8CC31_9ARCH</name>
<dbReference type="EMBL" id="JAGVSJ010000056">
    <property type="protein sequence ID" value="MBX8632714.1"/>
    <property type="molecule type" value="Genomic_DNA"/>
</dbReference>
<accession>A0A8J8CC31</accession>
<dbReference type="Pfam" id="PF00903">
    <property type="entry name" value="Glyoxalase"/>
    <property type="match status" value="1"/>
</dbReference>
<proteinExistence type="predicted"/>
<dbReference type="EMBL" id="JAHEAC010000113">
    <property type="protein sequence ID" value="MBX8644863.1"/>
    <property type="molecule type" value="Genomic_DNA"/>
</dbReference>
<dbReference type="Gene3D" id="3.10.180.10">
    <property type="entry name" value="2,3-Dihydroxybiphenyl 1,2-Dioxygenase, domain 1"/>
    <property type="match status" value="1"/>
</dbReference>
<dbReference type="PROSITE" id="PS51819">
    <property type="entry name" value="VOC"/>
    <property type="match status" value="1"/>
</dbReference>
<comment type="caution">
    <text evidence="2">The sequence shown here is derived from an EMBL/GenBank/DDBJ whole genome shotgun (WGS) entry which is preliminary data.</text>
</comment>
<evidence type="ECO:0000313" key="4">
    <source>
        <dbReference type="Proteomes" id="UP000716004"/>
    </source>
</evidence>